<reference evidence="5 6" key="1">
    <citation type="journal article" date="2016" name="Nat. Commun.">
        <title>Thousands of microbial genomes shed light on interconnected biogeochemical processes in an aquifer system.</title>
        <authorList>
            <person name="Anantharaman K."/>
            <person name="Brown C.T."/>
            <person name="Hug L.A."/>
            <person name="Sharon I."/>
            <person name="Castelle C.J."/>
            <person name="Probst A.J."/>
            <person name="Thomas B.C."/>
            <person name="Singh A."/>
            <person name="Wilkins M.J."/>
            <person name="Karaoz U."/>
            <person name="Brodie E.L."/>
            <person name="Williams K.H."/>
            <person name="Hubbard S.S."/>
            <person name="Banfield J.F."/>
        </authorList>
    </citation>
    <scope>NUCLEOTIDE SEQUENCE [LARGE SCALE GENOMIC DNA]</scope>
</reference>
<comment type="caution">
    <text evidence="5">The sequence shown here is derived from an EMBL/GenBank/DDBJ whole genome shotgun (WGS) entry which is preliminary data.</text>
</comment>
<dbReference type="AlphaFoldDB" id="A0A1F5F6K1"/>
<evidence type="ECO:0000256" key="4">
    <source>
        <dbReference type="ARBA" id="ARBA00023172"/>
    </source>
</evidence>
<evidence type="ECO:0008006" key="7">
    <source>
        <dbReference type="Google" id="ProtNLM"/>
    </source>
</evidence>
<comment type="similarity">
    <text evidence="2">Belongs to the RmuC family.</text>
</comment>
<evidence type="ECO:0000256" key="1">
    <source>
        <dbReference type="ARBA" id="ARBA00003416"/>
    </source>
</evidence>
<protein>
    <recommendedName>
        <fullName evidence="7">DNA recombination protein RmuC</fullName>
    </recommendedName>
</protein>
<proteinExistence type="inferred from homology"/>
<name>A0A1F5F6K1_9BACT</name>
<keyword evidence="3" id="KW-0175">Coiled coil</keyword>
<gene>
    <name evidence="5" type="ORF">A2Y64_04290</name>
</gene>
<dbReference type="Pfam" id="PF02646">
    <property type="entry name" value="RmuC"/>
    <property type="match status" value="1"/>
</dbReference>
<organism evidence="5 6">
    <name type="scientific">Candidatus Coatesbacteria bacterium RBG_13_66_14</name>
    <dbReference type="NCBI Taxonomy" id="1817816"/>
    <lineage>
        <taxon>Bacteria</taxon>
        <taxon>Candidatus Coatesiibacteriota</taxon>
    </lineage>
</organism>
<evidence type="ECO:0000313" key="5">
    <source>
        <dbReference type="EMBL" id="OGD75268.1"/>
    </source>
</evidence>
<feature type="non-terminal residue" evidence="5">
    <location>
        <position position="1"/>
    </location>
</feature>
<sequence>TQLAESKQSLTSNLGDQGTKLATFFGEVQNQLTHVSRSAEELNRQSQVIGRLSELLQAPSQRGLVGQIELELVLKDTLPAEYYRLQYELGPGLGKVDAVIILGDRLVPVDSKFPMPAFDQLREADKSDTDTKRKARGKFVKAVKERIDEASKYVRPDARTIDFGLVFLPAEGIYQEAATHRYPDDPTDDLIRYAHSHKMALVSPSLFFAYLRTIYLGLNSLRVAEHVEEIVKGLAGLRTLLQKVLEPLRLLGKHINNARAQYDNTMQEVNSLDVRMSVLTTGVLSGEAPPELTGVPEDGEEKS</sequence>
<evidence type="ECO:0000256" key="2">
    <source>
        <dbReference type="ARBA" id="ARBA00009840"/>
    </source>
</evidence>
<dbReference type="EMBL" id="MFAF01000079">
    <property type="protein sequence ID" value="OGD75268.1"/>
    <property type="molecule type" value="Genomic_DNA"/>
</dbReference>
<dbReference type="Proteomes" id="UP000177187">
    <property type="component" value="Unassembled WGS sequence"/>
</dbReference>
<dbReference type="PANTHER" id="PTHR30563">
    <property type="entry name" value="DNA RECOMBINATION PROTEIN RMUC"/>
    <property type="match status" value="1"/>
</dbReference>
<dbReference type="STRING" id="1817816.A2Y64_04290"/>
<comment type="function">
    <text evidence="1">Involved in DNA recombination.</text>
</comment>
<keyword evidence="4" id="KW-0233">DNA recombination</keyword>
<evidence type="ECO:0000256" key="3">
    <source>
        <dbReference type="ARBA" id="ARBA00023054"/>
    </source>
</evidence>
<dbReference type="InterPro" id="IPR003798">
    <property type="entry name" value="DNA_recombination_RmuC"/>
</dbReference>
<dbReference type="PANTHER" id="PTHR30563:SF0">
    <property type="entry name" value="DNA RECOMBINATION PROTEIN RMUC"/>
    <property type="match status" value="1"/>
</dbReference>
<dbReference type="GO" id="GO:0006310">
    <property type="term" value="P:DNA recombination"/>
    <property type="evidence" value="ECO:0007669"/>
    <property type="project" value="UniProtKB-KW"/>
</dbReference>
<evidence type="ECO:0000313" key="6">
    <source>
        <dbReference type="Proteomes" id="UP000177187"/>
    </source>
</evidence>
<accession>A0A1F5F6K1</accession>